<name>A0A1M5PX20_9ALTE</name>
<keyword evidence="5 10" id="KW-0813">Transport</keyword>
<comment type="similarity">
    <text evidence="2 10">Belongs to the LolA family.</text>
</comment>
<evidence type="ECO:0000256" key="9">
    <source>
        <dbReference type="ARBA" id="ARBA00023186"/>
    </source>
</evidence>
<dbReference type="STRING" id="634436.SAMN05216361_3643"/>
<evidence type="ECO:0000256" key="10">
    <source>
        <dbReference type="HAMAP-Rule" id="MF_00240"/>
    </source>
</evidence>
<comment type="subunit">
    <text evidence="3 10">Monomer.</text>
</comment>
<evidence type="ECO:0000256" key="2">
    <source>
        <dbReference type="ARBA" id="ARBA00007615"/>
    </source>
</evidence>
<evidence type="ECO:0000256" key="8">
    <source>
        <dbReference type="ARBA" id="ARBA00022927"/>
    </source>
</evidence>
<dbReference type="InterPro" id="IPR004564">
    <property type="entry name" value="OM_lipoprot_carrier_LolA-like"/>
</dbReference>
<evidence type="ECO:0000256" key="1">
    <source>
        <dbReference type="ARBA" id="ARBA00004418"/>
    </source>
</evidence>
<dbReference type="EMBL" id="FQWD01000006">
    <property type="protein sequence ID" value="SHH06368.1"/>
    <property type="molecule type" value="Genomic_DNA"/>
</dbReference>
<dbReference type="OrthoDB" id="9787361at2"/>
<accession>A0A1M5PX20</accession>
<dbReference type="GO" id="GO:0044874">
    <property type="term" value="P:lipoprotein localization to outer membrane"/>
    <property type="evidence" value="ECO:0007669"/>
    <property type="project" value="UniProtKB-UniRule"/>
</dbReference>
<keyword evidence="11" id="KW-0449">Lipoprotein</keyword>
<dbReference type="NCBIfam" id="TIGR00547">
    <property type="entry name" value="lolA"/>
    <property type="match status" value="1"/>
</dbReference>
<evidence type="ECO:0000256" key="7">
    <source>
        <dbReference type="ARBA" id="ARBA00022764"/>
    </source>
</evidence>
<dbReference type="GO" id="GO:0042953">
    <property type="term" value="P:lipoprotein transport"/>
    <property type="evidence" value="ECO:0007669"/>
    <property type="project" value="InterPro"/>
</dbReference>
<feature type="signal peptide" evidence="10">
    <location>
        <begin position="1"/>
        <end position="22"/>
    </location>
</feature>
<dbReference type="Pfam" id="PF03548">
    <property type="entry name" value="LolA"/>
    <property type="match status" value="1"/>
</dbReference>
<feature type="chain" id="PRO_5013414005" description="Outer-membrane lipoprotein carrier protein" evidence="10">
    <location>
        <begin position="23"/>
        <end position="205"/>
    </location>
</feature>
<keyword evidence="7 10" id="KW-0574">Periplasm</keyword>
<dbReference type="SUPFAM" id="SSF89392">
    <property type="entry name" value="Prokaryotic lipoproteins and lipoprotein localization factors"/>
    <property type="match status" value="1"/>
</dbReference>
<dbReference type="AlphaFoldDB" id="A0A1M5PX20"/>
<dbReference type="PANTHER" id="PTHR35869:SF1">
    <property type="entry name" value="OUTER-MEMBRANE LIPOPROTEIN CARRIER PROTEIN"/>
    <property type="match status" value="1"/>
</dbReference>
<organism evidence="11 12">
    <name type="scientific">Marisediminitalea aggregata</name>
    <dbReference type="NCBI Taxonomy" id="634436"/>
    <lineage>
        <taxon>Bacteria</taxon>
        <taxon>Pseudomonadati</taxon>
        <taxon>Pseudomonadota</taxon>
        <taxon>Gammaproteobacteria</taxon>
        <taxon>Alteromonadales</taxon>
        <taxon>Alteromonadaceae</taxon>
        <taxon>Marisediminitalea</taxon>
    </lineage>
</organism>
<proteinExistence type="inferred from homology"/>
<dbReference type="InterPro" id="IPR029046">
    <property type="entry name" value="LolA/LolB/LppX"/>
</dbReference>
<keyword evidence="12" id="KW-1185">Reference proteome</keyword>
<dbReference type="PANTHER" id="PTHR35869">
    <property type="entry name" value="OUTER-MEMBRANE LIPOPROTEIN CARRIER PROTEIN"/>
    <property type="match status" value="1"/>
</dbReference>
<evidence type="ECO:0000313" key="12">
    <source>
        <dbReference type="Proteomes" id="UP000184520"/>
    </source>
</evidence>
<keyword evidence="6 10" id="KW-0732">Signal</keyword>
<keyword evidence="8 10" id="KW-0653">Protein transport</keyword>
<evidence type="ECO:0000256" key="5">
    <source>
        <dbReference type="ARBA" id="ARBA00022448"/>
    </source>
</evidence>
<sequence precursor="true">MKKYLIKLLVLSQLMIVGQAVADDAELLKARLSGLKSFTAAFSQTVKDEQGTAVHEAQGAITMTRPNKLRWETAMPDETSLIADGESVWHVDFFVEQVTVMSQQQAIENNPMVLLTSNSEAIWQQYSITQVDDNAFNVSPLSGNGQIRTLTVQFDEAGLAGLVMLDSQQQQSVIQFTGRKFNAVISPEQFSVAVPDGFMLDDQRS</sequence>
<comment type="subcellular location">
    <subcellularLocation>
        <location evidence="1 10">Periplasm</location>
    </subcellularLocation>
</comment>
<evidence type="ECO:0000313" key="11">
    <source>
        <dbReference type="EMBL" id="SHH06368.1"/>
    </source>
</evidence>
<dbReference type="Proteomes" id="UP000184520">
    <property type="component" value="Unassembled WGS sequence"/>
</dbReference>
<comment type="function">
    <text evidence="10">Participates in the translocation of lipoproteins from the inner membrane to the outer membrane. Only forms a complex with a lipoprotein if the residue after the N-terminal Cys is not an aspartate (The Asp acts as a targeting signal to indicate that the lipoprotein should stay in the inner membrane).</text>
</comment>
<reference evidence="12" key="1">
    <citation type="submission" date="2016-11" db="EMBL/GenBank/DDBJ databases">
        <authorList>
            <person name="Varghese N."/>
            <person name="Submissions S."/>
        </authorList>
    </citation>
    <scope>NUCLEOTIDE SEQUENCE [LARGE SCALE GENOMIC DNA]</scope>
    <source>
        <strain evidence="12">CGMCC 1.8995</strain>
    </source>
</reference>
<dbReference type="InterPro" id="IPR018323">
    <property type="entry name" value="OM_lipoprot_carrier_LolA_Pbac"/>
</dbReference>
<evidence type="ECO:0000256" key="4">
    <source>
        <dbReference type="ARBA" id="ARBA00014035"/>
    </source>
</evidence>
<dbReference type="RefSeq" id="WP_073324601.1">
    <property type="nucleotide sequence ID" value="NZ_FQWD01000006.1"/>
</dbReference>
<evidence type="ECO:0000256" key="3">
    <source>
        <dbReference type="ARBA" id="ARBA00011245"/>
    </source>
</evidence>
<gene>
    <name evidence="10" type="primary">lolA</name>
    <name evidence="11" type="ORF">SAMN05216361_3643</name>
</gene>
<keyword evidence="9 10" id="KW-0143">Chaperone</keyword>
<dbReference type="GO" id="GO:0030288">
    <property type="term" value="C:outer membrane-bounded periplasmic space"/>
    <property type="evidence" value="ECO:0007669"/>
    <property type="project" value="TreeGrafter"/>
</dbReference>
<evidence type="ECO:0000256" key="6">
    <source>
        <dbReference type="ARBA" id="ARBA00022729"/>
    </source>
</evidence>
<dbReference type="Gene3D" id="2.50.20.10">
    <property type="entry name" value="Lipoprotein localisation LolA/LolB/LppX"/>
    <property type="match status" value="1"/>
</dbReference>
<protein>
    <recommendedName>
        <fullName evidence="4 10">Outer-membrane lipoprotein carrier protein</fullName>
    </recommendedName>
</protein>
<dbReference type="CDD" id="cd16325">
    <property type="entry name" value="LolA"/>
    <property type="match status" value="1"/>
</dbReference>
<dbReference type="HAMAP" id="MF_00240">
    <property type="entry name" value="LolA"/>
    <property type="match status" value="1"/>
</dbReference>